<dbReference type="EMBL" id="LR134355">
    <property type="protein sequence ID" value="VEG49074.1"/>
    <property type="molecule type" value="Genomic_DNA"/>
</dbReference>
<evidence type="ECO:0000313" key="2">
    <source>
        <dbReference type="Proteomes" id="UP000282551"/>
    </source>
</evidence>
<keyword evidence="2" id="KW-1185">Reference proteome</keyword>
<dbReference type="AlphaFoldDB" id="A0A448I9G5"/>
<sequence>MRPWAGSAVWTRVIAAVVMTLGAALTFSSTVAALPGRDVEPITHDFPQPLPVVVPVPSDWEPMWPFPFDQTRGDVTAAEINAEREMCQWYNAQYATIKRQIAGLNNAIIRNNGNFDGPGVPEQTAIVVGNIDQSLQFLTPRVHMLTQSHNHAGDMYFPLYQGDAFYGLWQQMSNVSNGIKGRQPTWFTGPSYHHMMRWGSKINRSHVCR</sequence>
<dbReference type="Proteomes" id="UP000282551">
    <property type="component" value="Chromosome"/>
</dbReference>
<protein>
    <submittedName>
        <fullName evidence="1">Uncharacterized protein</fullName>
    </submittedName>
</protein>
<accession>A0A448I9G5</accession>
<organism evidence="1 2">
    <name type="scientific">Mycolicibacterium chitae</name>
    <name type="common">Mycobacterium chitae</name>
    <dbReference type="NCBI Taxonomy" id="1792"/>
    <lineage>
        <taxon>Bacteria</taxon>
        <taxon>Bacillati</taxon>
        <taxon>Actinomycetota</taxon>
        <taxon>Actinomycetes</taxon>
        <taxon>Mycobacteriales</taxon>
        <taxon>Mycobacteriaceae</taxon>
        <taxon>Mycolicibacterium</taxon>
    </lineage>
</organism>
<gene>
    <name evidence="1" type="ORF">NCTC10485_03379</name>
</gene>
<name>A0A448I9G5_MYCCI</name>
<reference evidence="1 2" key="1">
    <citation type="submission" date="2018-12" db="EMBL/GenBank/DDBJ databases">
        <authorList>
            <consortium name="Pathogen Informatics"/>
        </authorList>
    </citation>
    <scope>NUCLEOTIDE SEQUENCE [LARGE SCALE GENOMIC DNA]</scope>
    <source>
        <strain evidence="1 2">NCTC10485</strain>
    </source>
</reference>
<proteinExistence type="predicted"/>
<evidence type="ECO:0000313" key="1">
    <source>
        <dbReference type="EMBL" id="VEG49074.1"/>
    </source>
</evidence>